<evidence type="ECO:0000313" key="3">
    <source>
        <dbReference type="Proteomes" id="UP000001194"/>
    </source>
</evidence>
<reference evidence="2 3" key="1">
    <citation type="journal article" date="2008" name="Nature">
        <title>The genome of Laccaria bicolor provides insights into mycorrhizal symbiosis.</title>
        <authorList>
            <person name="Martin F."/>
            <person name="Aerts A."/>
            <person name="Ahren D."/>
            <person name="Brun A."/>
            <person name="Danchin E.G.J."/>
            <person name="Duchaussoy F."/>
            <person name="Gibon J."/>
            <person name="Kohler A."/>
            <person name="Lindquist E."/>
            <person name="Pereda V."/>
            <person name="Salamov A."/>
            <person name="Shapiro H.J."/>
            <person name="Wuyts J."/>
            <person name="Blaudez D."/>
            <person name="Buee M."/>
            <person name="Brokstein P."/>
            <person name="Canbaeck B."/>
            <person name="Cohen D."/>
            <person name="Courty P.E."/>
            <person name="Coutinho P.M."/>
            <person name="Delaruelle C."/>
            <person name="Detter J.C."/>
            <person name="Deveau A."/>
            <person name="DiFazio S."/>
            <person name="Duplessis S."/>
            <person name="Fraissinet-Tachet L."/>
            <person name="Lucic E."/>
            <person name="Frey-Klett P."/>
            <person name="Fourrey C."/>
            <person name="Feussner I."/>
            <person name="Gay G."/>
            <person name="Grimwood J."/>
            <person name="Hoegger P.J."/>
            <person name="Jain P."/>
            <person name="Kilaru S."/>
            <person name="Labbe J."/>
            <person name="Lin Y.C."/>
            <person name="Legue V."/>
            <person name="Le Tacon F."/>
            <person name="Marmeisse R."/>
            <person name="Melayah D."/>
            <person name="Montanini B."/>
            <person name="Muratet M."/>
            <person name="Nehls U."/>
            <person name="Niculita-Hirzel H."/>
            <person name="Oudot-Le Secq M.P."/>
            <person name="Peter M."/>
            <person name="Quesneville H."/>
            <person name="Rajashekar B."/>
            <person name="Reich M."/>
            <person name="Rouhier N."/>
            <person name="Schmutz J."/>
            <person name="Yin T."/>
            <person name="Chalot M."/>
            <person name="Henrissat B."/>
            <person name="Kuees U."/>
            <person name="Lucas S."/>
            <person name="Van de Peer Y."/>
            <person name="Podila G.K."/>
            <person name="Polle A."/>
            <person name="Pukkila P.J."/>
            <person name="Richardson P.M."/>
            <person name="Rouze P."/>
            <person name="Sanders I.R."/>
            <person name="Stajich J.E."/>
            <person name="Tunlid A."/>
            <person name="Tuskan G."/>
            <person name="Grigoriev I.V."/>
        </authorList>
    </citation>
    <scope>NUCLEOTIDE SEQUENCE [LARGE SCALE GENOMIC DNA]</scope>
    <source>
        <strain evidence="3">S238N-H82 / ATCC MYA-4686</strain>
    </source>
</reference>
<evidence type="ECO:0000313" key="2">
    <source>
        <dbReference type="EMBL" id="EDR01031.1"/>
    </source>
</evidence>
<feature type="compositionally biased region" description="Polar residues" evidence="1">
    <location>
        <begin position="100"/>
        <end position="117"/>
    </location>
</feature>
<accession>B0DWD7</accession>
<dbReference type="GeneID" id="6083928"/>
<evidence type="ECO:0000256" key="1">
    <source>
        <dbReference type="SAM" id="MobiDB-lite"/>
    </source>
</evidence>
<dbReference type="KEGG" id="lbc:LACBIDRAFT_333579"/>
<gene>
    <name evidence="2" type="ORF">LACBIDRAFT_333579</name>
</gene>
<dbReference type="RefSeq" id="XP_001888250.1">
    <property type="nucleotide sequence ID" value="XM_001888215.1"/>
</dbReference>
<feature type="compositionally biased region" description="Basic and acidic residues" evidence="1">
    <location>
        <begin position="119"/>
        <end position="135"/>
    </location>
</feature>
<name>B0DWD7_LACBS</name>
<protein>
    <submittedName>
        <fullName evidence="2">Predicted protein</fullName>
    </submittedName>
</protein>
<feature type="region of interest" description="Disordered" evidence="1">
    <location>
        <begin position="1"/>
        <end position="135"/>
    </location>
</feature>
<dbReference type="EMBL" id="DS547143">
    <property type="protein sequence ID" value="EDR01031.1"/>
    <property type="molecule type" value="Genomic_DNA"/>
</dbReference>
<sequence length="152" mass="17697">MIMLTMHNDTQRRQQPPRRYKSHTTWQRPITRMGGDNDDDAERQWTFCLDSSPDKPAHLPPTYTQPNEPQHPGATTRRPYANENECPADEDDNRPPPTRPTNASAHEQRQPPTNNDNRPPMKTDAHEMKTTAHQREWTWARTSLGKPRIMIP</sequence>
<keyword evidence="3" id="KW-1185">Reference proteome</keyword>
<dbReference type="HOGENOM" id="CLU_1722687_0_0_1"/>
<dbReference type="AlphaFoldDB" id="B0DWD7"/>
<organism evidence="3">
    <name type="scientific">Laccaria bicolor (strain S238N-H82 / ATCC MYA-4686)</name>
    <name type="common">Bicoloured deceiver</name>
    <name type="synonym">Laccaria laccata var. bicolor</name>
    <dbReference type="NCBI Taxonomy" id="486041"/>
    <lineage>
        <taxon>Eukaryota</taxon>
        <taxon>Fungi</taxon>
        <taxon>Dikarya</taxon>
        <taxon>Basidiomycota</taxon>
        <taxon>Agaricomycotina</taxon>
        <taxon>Agaricomycetes</taxon>
        <taxon>Agaricomycetidae</taxon>
        <taxon>Agaricales</taxon>
        <taxon>Agaricineae</taxon>
        <taxon>Hydnangiaceae</taxon>
        <taxon>Laccaria</taxon>
    </lineage>
</organism>
<dbReference type="InParanoid" id="B0DWD7"/>
<dbReference type="Proteomes" id="UP000001194">
    <property type="component" value="Unassembled WGS sequence"/>
</dbReference>
<proteinExistence type="predicted"/>